<dbReference type="EMBL" id="MSIF01000026">
    <property type="protein sequence ID" value="OLF05686.1"/>
    <property type="molecule type" value="Genomic_DNA"/>
</dbReference>
<dbReference type="InterPro" id="IPR042099">
    <property type="entry name" value="ANL_N_sf"/>
</dbReference>
<gene>
    <name evidence="3" type="ORF">BLA60_34800</name>
</gene>
<dbReference type="GO" id="GO:0031956">
    <property type="term" value="F:medium-chain fatty acid-CoA ligase activity"/>
    <property type="evidence" value="ECO:0007669"/>
    <property type="project" value="TreeGrafter"/>
</dbReference>
<dbReference type="RefSeq" id="WP_075137317.1">
    <property type="nucleotide sequence ID" value="NZ_MSIF01000026.1"/>
</dbReference>
<dbReference type="InterPro" id="IPR000873">
    <property type="entry name" value="AMP-dep_synth/lig_dom"/>
</dbReference>
<dbReference type="InterPro" id="IPR025110">
    <property type="entry name" value="AMP-bd_C"/>
</dbReference>
<feature type="domain" description="AMP-dependent synthetase/ligase" evidence="1">
    <location>
        <begin position="31"/>
        <end position="354"/>
    </location>
</feature>
<feature type="domain" description="AMP-binding enzyme C-terminal" evidence="2">
    <location>
        <begin position="402"/>
        <end position="476"/>
    </location>
</feature>
<protein>
    <recommendedName>
        <fullName evidence="5">Acyl-CoA synthetase (AMP-forming)/AMP-acid ligase II</fullName>
    </recommendedName>
</protein>
<dbReference type="Pfam" id="PF00501">
    <property type="entry name" value="AMP-binding"/>
    <property type="match status" value="1"/>
</dbReference>
<dbReference type="SUPFAM" id="SSF56801">
    <property type="entry name" value="Acetyl-CoA synthetase-like"/>
    <property type="match status" value="1"/>
</dbReference>
<comment type="caution">
    <text evidence="3">The sequence shown here is derived from an EMBL/GenBank/DDBJ whole genome shotgun (WGS) entry which is preliminary data.</text>
</comment>
<dbReference type="OrthoDB" id="3564926at2"/>
<dbReference type="GO" id="GO:0006631">
    <property type="term" value="P:fatty acid metabolic process"/>
    <property type="evidence" value="ECO:0007669"/>
    <property type="project" value="TreeGrafter"/>
</dbReference>
<dbReference type="AlphaFoldDB" id="A0A7Z1AU71"/>
<dbReference type="PANTHER" id="PTHR43201:SF32">
    <property type="entry name" value="2-SUCCINYLBENZOATE--COA LIGASE, CHLOROPLASTIC_PEROXISOMAL"/>
    <property type="match status" value="1"/>
</dbReference>
<evidence type="ECO:0000259" key="2">
    <source>
        <dbReference type="Pfam" id="PF13193"/>
    </source>
</evidence>
<accession>A0A7Z1AU71</accession>
<dbReference type="CDD" id="cd04433">
    <property type="entry name" value="AFD_class_I"/>
    <property type="match status" value="1"/>
</dbReference>
<dbReference type="InterPro" id="IPR045851">
    <property type="entry name" value="AMP-bd_C_sf"/>
</dbReference>
<name>A0A7Z1AU71_9PSEU</name>
<organism evidence="3 4">
    <name type="scientific">Actinophytocola xinjiangensis</name>
    <dbReference type="NCBI Taxonomy" id="485602"/>
    <lineage>
        <taxon>Bacteria</taxon>
        <taxon>Bacillati</taxon>
        <taxon>Actinomycetota</taxon>
        <taxon>Actinomycetes</taxon>
        <taxon>Pseudonocardiales</taxon>
        <taxon>Pseudonocardiaceae</taxon>
    </lineage>
</organism>
<evidence type="ECO:0000259" key="1">
    <source>
        <dbReference type="Pfam" id="PF00501"/>
    </source>
</evidence>
<dbReference type="Gene3D" id="3.30.300.30">
    <property type="match status" value="1"/>
</dbReference>
<dbReference type="PANTHER" id="PTHR43201">
    <property type="entry name" value="ACYL-COA SYNTHETASE"/>
    <property type="match status" value="1"/>
</dbReference>
<proteinExistence type="predicted"/>
<dbReference type="Pfam" id="PF13193">
    <property type="entry name" value="AMP-binding_C"/>
    <property type="match status" value="1"/>
</dbReference>
<reference evidence="3 4" key="1">
    <citation type="submission" date="2016-12" db="EMBL/GenBank/DDBJ databases">
        <title>The draft genome sequence of Actinophytocola xinjiangensis.</title>
        <authorList>
            <person name="Wang W."/>
            <person name="Yuan L."/>
        </authorList>
    </citation>
    <scope>NUCLEOTIDE SEQUENCE [LARGE SCALE GENOMIC DNA]</scope>
    <source>
        <strain evidence="3 4">CGMCC 4.4663</strain>
    </source>
</reference>
<keyword evidence="4" id="KW-1185">Reference proteome</keyword>
<dbReference type="Proteomes" id="UP000185696">
    <property type="component" value="Unassembled WGS sequence"/>
</dbReference>
<sequence>MTLAVLLDTAADLVSERPVLGRRPGLPVSGLRQRAIAAAAWLRQRDAAGLAFLGLNGPAVPIGVFGTAYAAIPFAPLNYRLADDRLAAVLDRLDGATVVADDDQCDRLRAIGANPVPTAQWLDILASAEPGVPQGQPADEDIAVLLFTSGTTAEPKAVPLRHRHLTSYVLNTVDLGGAGEDEATLVSVPPYHVAAIGSAITNVLSGRRLVHLPRFDPADWLDTVRREGITSAMVVPTMLARLVSHLDGEPAASPLRALAYGGARMPPTVLERALRVFPDVAFTNAYGLTETSSTIAVLTPEDHRAALAAPDPTVRARLSSVGRAVPGIELRVRDADQDGYGELLVRGEQVSGEYVGTGSVLDAQGWFGTRDEARIDDEGYLFVRGRADDTVIRGGENIAPAEVEDVLTAHPLVSDAGVVGLPDQEWGEKLAAAVVCPNGTVEPAELREWVRARLRSARTPDVIVAVAELPYNATGKLLRRELRQRLIEGGS</sequence>
<dbReference type="Gene3D" id="3.40.50.12780">
    <property type="entry name" value="N-terminal domain of ligase-like"/>
    <property type="match status" value="1"/>
</dbReference>
<evidence type="ECO:0000313" key="3">
    <source>
        <dbReference type="EMBL" id="OLF05686.1"/>
    </source>
</evidence>
<evidence type="ECO:0000313" key="4">
    <source>
        <dbReference type="Proteomes" id="UP000185696"/>
    </source>
</evidence>
<evidence type="ECO:0008006" key="5">
    <source>
        <dbReference type="Google" id="ProtNLM"/>
    </source>
</evidence>